<keyword evidence="6" id="KW-1185">Reference proteome</keyword>
<dbReference type="GO" id="GO:0045892">
    <property type="term" value="P:negative regulation of DNA-templated transcription"/>
    <property type="evidence" value="ECO:0007669"/>
    <property type="project" value="TreeGrafter"/>
</dbReference>
<reference evidence="5 6" key="1">
    <citation type="submission" date="2019-03" db="EMBL/GenBank/DDBJ databases">
        <title>Genomic Encyclopedia of Type Strains, Phase IV (KMG-IV): sequencing the most valuable type-strain genomes for metagenomic binning, comparative biology and taxonomic classification.</title>
        <authorList>
            <person name="Goeker M."/>
        </authorList>
    </citation>
    <scope>NUCLEOTIDE SEQUENCE [LARGE SCALE GENOMIC DNA]</scope>
    <source>
        <strain evidence="5 6">DSM 100433</strain>
    </source>
</reference>
<sequence>MVRILKNKYTLTSENSIDKLMEYIDIHHLPPRERLPSERKLSELLGVSRPALHQAIFELINLGVLAQTPSDEIIIAEPKVLRNMWKMRSFTKTMRALGLTPKNKVIYAGMTEATKEEASALNLTLGSPVFRLHRLRCLDGTPMVIEVAALPAKLFPRLLEHDFSRASLYSVLEEEYGTIPLTQEQEFLIDFPNPADMQLLGIDAKEPLIVQLGRTADQNGVIIEYSVSKTLGSRFEFESISVIE</sequence>
<protein>
    <submittedName>
        <fullName evidence="5">GntR family transcriptional regulator</fullName>
    </submittedName>
</protein>
<name>A0A9X8UHG5_9FIRM</name>
<dbReference type="Proteomes" id="UP000294682">
    <property type="component" value="Unassembled WGS sequence"/>
</dbReference>
<dbReference type="Pfam" id="PF07702">
    <property type="entry name" value="UTRA"/>
    <property type="match status" value="1"/>
</dbReference>
<dbReference type="InterPro" id="IPR036388">
    <property type="entry name" value="WH-like_DNA-bd_sf"/>
</dbReference>
<feature type="domain" description="HTH gntR-type" evidence="4">
    <location>
        <begin position="10"/>
        <end position="78"/>
    </location>
</feature>
<dbReference type="InterPro" id="IPR028978">
    <property type="entry name" value="Chorismate_lyase_/UTRA_dom_sf"/>
</dbReference>
<keyword evidence="1" id="KW-0805">Transcription regulation</keyword>
<dbReference type="InterPro" id="IPR000524">
    <property type="entry name" value="Tscrpt_reg_HTH_GntR"/>
</dbReference>
<dbReference type="SMART" id="SM00866">
    <property type="entry name" value="UTRA"/>
    <property type="match status" value="1"/>
</dbReference>
<dbReference type="EMBL" id="SLUK01000011">
    <property type="protein sequence ID" value="TCL42278.1"/>
    <property type="molecule type" value="Genomic_DNA"/>
</dbReference>
<dbReference type="GO" id="GO:0003700">
    <property type="term" value="F:DNA-binding transcription factor activity"/>
    <property type="evidence" value="ECO:0007669"/>
    <property type="project" value="InterPro"/>
</dbReference>
<dbReference type="PRINTS" id="PR00035">
    <property type="entry name" value="HTHGNTR"/>
</dbReference>
<accession>A0A9X8UHG5</accession>
<evidence type="ECO:0000256" key="1">
    <source>
        <dbReference type="ARBA" id="ARBA00023015"/>
    </source>
</evidence>
<evidence type="ECO:0000313" key="6">
    <source>
        <dbReference type="Proteomes" id="UP000294682"/>
    </source>
</evidence>
<comment type="caution">
    <text evidence="5">The sequence shown here is derived from an EMBL/GenBank/DDBJ whole genome shotgun (WGS) entry which is preliminary data.</text>
</comment>
<dbReference type="Gene3D" id="3.40.1410.10">
    <property type="entry name" value="Chorismate lyase-like"/>
    <property type="match status" value="1"/>
</dbReference>
<evidence type="ECO:0000259" key="4">
    <source>
        <dbReference type="PROSITE" id="PS50949"/>
    </source>
</evidence>
<evidence type="ECO:0000313" key="5">
    <source>
        <dbReference type="EMBL" id="TCL42278.1"/>
    </source>
</evidence>
<proteinExistence type="predicted"/>
<dbReference type="PROSITE" id="PS50949">
    <property type="entry name" value="HTH_GNTR"/>
    <property type="match status" value="1"/>
</dbReference>
<evidence type="ECO:0000256" key="3">
    <source>
        <dbReference type="ARBA" id="ARBA00023163"/>
    </source>
</evidence>
<dbReference type="SUPFAM" id="SSF46785">
    <property type="entry name" value="Winged helix' DNA-binding domain"/>
    <property type="match status" value="1"/>
</dbReference>
<dbReference type="PANTHER" id="PTHR44846">
    <property type="entry name" value="MANNOSYL-D-GLYCERATE TRANSPORT/METABOLISM SYSTEM REPRESSOR MNGR-RELATED"/>
    <property type="match status" value="1"/>
</dbReference>
<dbReference type="PANTHER" id="PTHR44846:SF1">
    <property type="entry name" value="MANNOSYL-D-GLYCERATE TRANSPORT_METABOLISM SYSTEM REPRESSOR MNGR-RELATED"/>
    <property type="match status" value="1"/>
</dbReference>
<dbReference type="SUPFAM" id="SSF64288">
    <property type="entry name" value="Chorismate lyase-like"/>
    <property type="match status" value="1"/>
</dbReference>
<dbReference type="InterPro" id="IPR050679">
    <property type="entry name" value="Bact_HTH_transcr_reg"/>
</dbReference>
<dbReference type="GO" id="GO:0003677">
    <property type="term" value="F:DNA binding"/>
    <property type="evidence" value="ECO:0007669"/>
    <property type="project" value="UniProtKB-KW"/>
</dbReference>
<evidence type="ECO:0000256" key="2">
    <source>
        <dbReference type="ARBA" id="ARBA00023125"/>
    </source>
</evidence>
<keyword evidence="2" id="KW-0238">DNA-binding</keyword>
<dbReference type="Gene3D" id="1.10.10.10">
    <property type="entry name" value="Winged helix-like DNA-binding domain superfamily/Winged helix DNA-binding domain"/>
    <property type="match status" value="1"/>
</dbReference>
<gene>
    <name evidence="5" type="ORF">EDD78_11141</name>
</gene>
<dbReference type="InterPro" id="IPR011663">
    <property type="entry name" value="UTRA"/>
</dbReference>
<dbReference type="AlphaFoldDB" id="A0A9X8UHG5"/>
<organism evidence="5 6">
    <name type="scientific">Harryflintia acetispora</name>
    <dbReference type="NCBI Taxonomy" id="1849041"/>
    <lineage>
        <taxon>Bacteria</taxon>
        <taxon>Bacillati</taxon>
        <taxon>Bacillota</taxon>
        <taxon>Clostridia</taxon>
        <taxon>Eubacteriales</taxon>
        <taxon>Oscillospiraceae</taxon>
        <taxon>Harryflintia</taxon>
    </lineage>
</organism>
<dbReference type="InterPro" id="IPR036390">
    <property type="entry name" value="WH_DNA-bd_sf"/>
</dbReference>
<dbReference type="Pfam" id="PF00392">
    <property type="entry name" value="GntR"/>
    <property type="match status" value="1"/>
</dbReference>
<keyword evidence="3" id="KW-0804">Transcription</keyword>